<reference evidence="4" key="1">
    <citation type="submission" date="2020-08" db="EMBL/GenBank/DDBJ databases">
        <title>Genome sequencing and assembly of the red palm weevil Rhynchophorus ferrugineus.</title>
        <authorList>
            <person name="Dias G.B."/>
            <person name="Bergman C.M."/>
            <person name="Manee M."/>
        </authorList>
    </citation>
    <scope>NUCLEOTIDE SEQUENCE</scope>
    <source>
        <strain evidence="4">AA-2017</strain>
        <tissue evidence="4">Whole larva</tissue>
    </source>
</reference>
<sequence length="385" mass="43866">MVKTLFLGLLLAAVYVGSVSAAPCPRGPDPPPDNPEEDPAARSERSANLSHVTGAARQVQMFIKNRHLQILPDGTVNGTTDEISNYTIMQRTTIGIGQLRIQGVFTCQYLCMDECGLLYGSIEFRDECIFNETMEQTNYNKYWSNKYSNERRTYYLALNRRGQPRKVMVKARQQLGKLDSYTRVLTRPVMHDHPIRHHNHHQCPQGAQHHQQPTDPPRCRKKKKKKKKKRKFNEKTNDFEPKRHNSAGNLCETVVSNNGTADAINATRDNIECQRDKTVTDKPKAKNGSVKVVGDKKNKNKKKKKNNKNKQRKRLDQVDVTQESTTTTMSPMTSTTSPDDVSFEEDYTVETSTHLEWEESTGLPDISMAVEKQFNEHENAQSNSD</sequence>
<feature type="region of interest" description="Disordered" evidence="3">
    <location>
        <begin position="22"/>
        <end position="49"/>
    </location>
</feature>
<dbReference type="AlphaFoldDB" id="A0A834M0C1"/>
<dbReference type="Proteomes" id="UP000625711">
    <property type="component" value="Unassembled WGS sequence"/>
</dbReference>
<comment type="similarity">
    <text evidence="1 2">Belongs to the heparin-binding growth factors family.</text>
</comment>
<keyword evidence="5" id="KW-1185">Reference proteome</keyword>
<gene>
    <name evidence="4" type="ORF">GWI33_019612</name>
</gene>
<comment type="caution">
    <text evidence="4">The sequence shown here is derived from an EMBL/GenBank/DDBJ whole genome shotgun (WGS) entry which is preliminary data.</text>
</comment>
<feature type="chain" id="PRO_5033099061" description="Fibroblast growth factor" evidence="2">
    <location>
        <begin position="22"/>
        <end position="385"/>
    </location>
</feature>
<dbReference type="Gene3D" id="2.80.10.50">
    <property type="match status" value="1"/>
</dbReference>
<dbReference type="CDD" id="cd23311">
    <property type="entry name" value="beta-trefoil_FGF_Bnl-like"/>
    <property type="match status" value="1"/>
</dbReference>
<dbReference type="SMART" id="SM00442">
    <property type="entry name" value="FGF"/>
    <property type="match status" value="1"/>
</dbReference>
<dbReference type="PROSITE" id="PS00247">
    <property type="entry name" value="HBGF_FGF"/>
    <property type="match status" value="1"/>
</dbReference>
<feature type="compositionally biased region" description="Basic residues" evidence="3">
    <location>
        <begin position="298"/>
        <end position="313"/>
    </location>
</feature>
<feature type="region of interest" description="Disordered" evidence="3">
    <location>
        <begin position="275"/>
        <end position="365"/>
    </location>
</feature>
<dbReference type="Pfam" id="PF00167">
    <property type="entry name" value="FGF"/>
    <property type="match status" value="1"/>
</dbReference>
<evidence type="ECO:0000313" key="5">
    <source>
        <dbReference type="Proteomes" id="UP000625711"/>
    </source>
</evidence>
<evidence type="ECO:0000256" key="1">
    <source>
        <dbReference type="ARBA" id="ARBA00007936"/>
    </source>
</evidence>
<dbReference type="InterPro" id="IPR008996">
    <property type="entry name" value="IL1/FGF"/>
</dbReference>
<proteinExistence type="inferred from homology"/>
<protein>
    <recommendedName>
        <fullName evidence="2">Fibroblast growth factor</fullName>
        <shortName evidence="2">FGF</shortName>
    </recommendedName>
</protein>
<dbReference type="GO" id="GO:0008083">
    <property type="term" value="F:growth factor activity"/>
    <property type="evidence" value="ECO:0007669"/>
    <property type="project" value="InterPro"/>
</dbReference>
<dbReference type="SUPFAM" id="SSF50353">
    <property type="entry name" value="Cytokine"/>
    <property type="match status" value="1"/>
</dbReference>
<dbReference type="OrthoDB" id="5987799at2759"/>
<name>A0A834M0C1_RHYFE</name>
<dbReference type="PRINTS" id="PR00262">
    <property type="entry name" value="IL1HBGF"/>
</dbReference>
<feature type="compositionally biased region" description="Basic and acidic residues" evidence="3">
    <location>
        <begin position="275"/>
        <end position="284"/>
    </location>
</feature>
<evidence type="ECO:0000256" key="3">
    <source>
        <dbReference type="SAM" id="MobiDB-lite"/>
    </source>
</evidence>
<dbReference type="EMBL" id="JAACXV010014465">
    <property type="protein sequence ID" value="KAF7267116.1"/>
    <property type="molecule type" value="Genomic_DNA"/>
</dbReference>
<dbReference type="PRINTS" id="PR00263">
    <property type="entry name" value="HBGFFGF"/>
</dbReference>
<keyword evidence="2" id="KW-0732">Signal</keyword>
<evidence type="ECO:0000313" key="4">
    <source>
        <dbReference type="EMBL" id="KAF7267116.1"/>
    </source>
</evidence>
<dbReference type="PANTHER" id="PTHR11486">
    <property type="entry name" value="FIBROBLAST GROWTH FACTOR"/>
    <property type="match status" value="1"/>
</dbReference>
<organism evidence="4 5">
    <name type="scientific">Rhynchophorus ferrugineus</name>
    <name type="common">Red palm weevil</name>
    <name type="synonym">Curculio ferrugineus</name>
    <dbReference type="NCBI Taxonomy" id="354439"/>
    <lineage>
        <taxon>Eukaryota</taxon>
        <taxon>Metazoa</taxon>
        <taxon>Ecdysozoa</taxon>
        <taxon>Arthropoda</taxon>
        <taxon>Hexapoda</taxon>
        <taxon>Insecta</taxon>
        <taxon>Pterygota</taxon>
        <taxon>Neoptera</taxon>
        <taxon>Endopterygota</taxon>
        <taxon>Coleoptera</taxon>
        <taxon>Polyphaga</taxon>
        <taxon>Cucujiformia</taxon>
        <taxon>Curculionidae</taxon>
        <taxon>Dryophthorinae</taxon>
        <taxon>Rhynchophorus</taxon>
    </lineage>
</organism>
<feature type="signal peptide" evidence="2">
    <location>
        <begin position="1"/>
        <end position="21"/>
    </location>
</feature>
<feature type="compositionally biased region" description="Low complexity" evidence="3">
    <location>
        <begin position="324"/>
        <end position="338"/>
    </location>
</feature>
<feature type="compositionally biased region" description="Basic residues" evidence="3">
    <location>
        <begin position="219"/>
        <end position="232"/>
    </location>
</feature>
<feature type="compositionally biased region" description="Basic and acidic residues" evidence="3">
    <location>
        <begin position="233"/>
        <end position="243"/>
    </location>
</feature>
<accession>A0A834M0C1</accession>
<evidence type="ECO:0000256" key="2">
    <source>
        <dbReference type="RuleBase" id="RU049442"/>
    </source>
</evidence>
<dbReference type="InterPro" id="IPR002209">
    <property type="entry name" value="Fibroblast_GF_fam"/>
</dbReference>
<feature type="region of interest" description="Disordered" evidence="3">
    <location>
        <begin position="194"/>
        <end position="246"/>
    </location>
</feature>